<evidence type="ECO:0000256" key="3">
    <source>
        <dbReference type="ARBA" id="ARBA00022448"/>
    </source>
</evidence>
<dbReference type="EMBL" id="LNYI01000041">
    <property type="protein sequence ID" value="KTD20382.1"/>
    <property type="molecule type" value="Genomic_DNA"/>
</dbReference>
<keyword evidence="4 6" id="KW-0732">Signal</keyword>
<dbReference type="RefSeq" id="WP_408606903.1">
    <property type="nucleotide sequence ID" value="NZ_CAAAJD010000033.1"/>
</dbReference>
<comment type="caution">
    <text evidence="8">The sequence shown here is derived from an EMBL/GenBank/DDBJ whole genome shotgun (WGS) entry which is preliminary data.</text>
</comment>
<dbReference type="eggNOG" id="COG4166">
    <property type="taxonomic scope" value="Bacteria"/>
</dbReference>
<dbReference type="InterPro" id="IPR039424">
    <property type="entry name" value="SBP_5"/>
</dbReference>
<keyword evidence="5" id="KW-1133">Transmembrane helix</keyword>
<name>A0A0W0VJW2_9GAMM</name>
<evidence type="ECO:0000259" key="7">
    <source>
        <dbReference type="Pfam" id="PF00496"/>
    </source>
</evidence>
<feature type="signal peptide" evidence="6">
    <location>
        <begin position="1"/>
        <end position="34"/>
    </location>
</feature>
<dbReference type="PANTHER" id="PTHR30290">
    <property type="entry name" value="PERIPLASMIC BINDING COMPONENT OF ABC TRANSPORTER"/>
    <property type="match status" value="1"/>
</dbReference>
<evidence type="ECO:0000256" key="6">
    <source>
        <dbReference type="SAM" id="SignalP"/>
    </source>
</evidence>
<keyword evidence="9" id="KW-1185">Reference proteome</keyword>
<dbReference type="CDD" id="cd08505">
    <property type="entry name" value="PBP2_NikA_DppA_OppA_like_18"/>
    <property type="match status" value="1"/>
</dbReference>
<evidence type="ECO:0000256" key="1">
    <source>
        <dbReference type="ARBA" id="ARBA00004196"/>
    </source>
</evidence>
<comment type="subcellular location">
    <subcellularLocation>
        <location evidence="1">Cell envelope</location>
    </subcellularLocation>
</comment>
<dbReference type="SUPFAM" id="SSF53850">
    <property type="entry name" value="Periplasmic binding protein-like II"/>
    <property type="match status" value="1"/>
</dbReference>
<proteinExistence type="inferred from homology"/>
<dbReference type="AlphaFoldDB" id="A0A0W0VJW2"/>
<dbReference type="Gene3D" id="3.40.190.10">
    <property type="entry name" value="Periplasmic binding protein-like II"/>
    <property type="match status" value="1"/>
</dbReference>
<organism evidence="8 9">
    <name type="scientific">Legionella lansingensis</name>
    <dbReference type="NCBI Taxonomy" id="45067"/>
    <lineage>
        <taxon>Bacteria</taxon>
        <taxon>Pseudomonadati</taxon>
        <taxon>Pseudomonadota</taxon>
        <taxon>Gammaproteobacteria</taxon>
        <taxon>Legionellales</taxon>
        <taxon>Legionellaceae</taxon>
        <taxon>Legionella</taxon>
    </lineage>
</organism>
<evidence type="ECO:0000256" key="5">
    <source>
        <dbReference type="SAM" id="Phobius"/>
    </source>
</evidence>
<dbReference type="Pfam" id="PF00496">
    <property type="entry name" value="SBP_bac_5"/>
    <property type="match status" value="1"/>
</dbReference>
<dbReference type="Proteomes" id="UP000054869">
    <property type="component" value="Unassembled WGS sequence"/>
</dbReference>
<dbReference type="PATRIC" id="fig|45067.4.peg.1972"/>
<protein>
    <submittedName>
        <fullName evidence="8">Extracellular solute-binding protein</fullName>
    </submittedName>
</protein>
<accession>A0A0W0VJW2</accession>
<evidence type="ECO:0000256" key="2">
    <source>
        <dbReference type="ARBA" id="ARBA00005695"/>
    </source>
</evidence>
<comment type="similarity">
    <text evidence="2">Belongs to the bacterial solute-binding protein 5 family.</text>
</comment>
<dbReference type="GO" id="GO:1904680">
    <property type="term" value="F:peptide transmembrane transporter activity"/>
    <property type="evidence" value="ECO:0007669"/>
    <property type="project" value="TreeGrafter"/>
</dbReference>
<evidence type="ECO:0000256" key="4">
    <source>
        <dbReference type="ARBA" id="ARBA00022729"/>
    </source>
</evidence>
<feature type="chain" id="PRO_5006914839" evidence="6">
    <location>
        <begin position="35"/>
        <end position="734"/>
    </location>
</feature>
<keyword evidence="5" id="KW-0472">Membrane</keyword>
<dbReference type="PANTHER" id="PTHR30290:SF10">
    <property type="entry name" value="PERIPLASMIC OLIGOPEPTIDE-BINDING PROTEIN-RELATED"/>
    <property type="match status" value="1"/>
</dbReference>
<keyword evidence="5" id="KW-0812">Transmembrane</keyword>
<evidence type="ECO:0000313" key="8">
    <source>
        <dbReference type="EMBL" id="KTD20382.1"/>
    </source>
</evidence>
<feature type="domain" description="Solute-binding protein family 5" evidence="7">
    <location>
        <begin position="182"/>
        <end position="600"/>
    </location>
</feature>
<feature type="transmembrane region" description="Helical" evidence="5">
    <location>
        <begin position="699"/>
        <end position="722"/>
    </location>
</feature>
<gene>
    <name evidence="8" type="ORF">Llan_1883</name>
</gene>
<dbReference type="GO" id="GO:0030313">
    <property type="term" value="C:cell envelope"/>
    <property type="evidence" value="ECO:0007669"/>
    <property type="project" value="UniProtKB-SubCell"/>
</dbReference>
<evidence type="ECO:0000313" key="9">
    <source>
        <dbReference type="Proteomes" id="UP000054869"/>
    </source>
</evidence>
<dbReference type="InterPro" id="IPR000914">
    <property type="entry name" value="SBP_5_dom"/>
</dbReference>
<dbReference type="Gene3D" id="3.10.105.10">
    <property type="entry name" value="Dipeptide-binding Protein, Domain 3"/>
    <property type="match status" value="1"/>
</dbReference>
<dbReference type="GO" id="GO:0015833">
    <property type="term" value="P:peptide transport"/>
    <property type="evidence" value="ECO:0007669"/>
    <property type="project" value="TreeGrafter"/>
</dbReference>
<dbReference type="Gene3D" id="3.90.76.10">
    <property type="entry name" value="Dipeptide-binding Protein, Domain 1"/>
    <property type="match status" value="1"/>
</dbReference>
<keyword evidence="3" id="KW-0813">Transport</keyword>
<reference evidence="8 9" key="1">
    <citation type="submission" date="2015-11" db="EMBL/GenBank/DDBJ databases">
        <title>Genomic analysis of 38 Legionella species identifies large and diverse effector repertoires.</title>
        <authorList>
            <person name="Burstein D."/>
            <person name="Amaro F."/>
            <person name="Zusman T."/>
            <person name="Lifshitz Z."/>
            <person name="Cohen O."/>
            <person name="Gilbert J.A."/>
            <person name="Pupko T."/>
            <person name="Shuman H.A."/>
            <person name="Segal G."/>
        </authorList>
    </citation>
    <scope>NUCLEOTIDE SEQUENCE [LARGE SCALE GENOMIC DNA]</scope>
    <source>
        <strain evidence="8 9">ATCC 49751</strain>
    </source>
</reference>
<dbReference type="STRING" id="45067.Llan_1883"/>
<sequence length="734" mass="84707">MKTNFLLCFDVCLKRARALWMMITLLLCAPLTHASTWVLNNPYSDEEESGKIYYSSFAEQPKTLDPAKSYSSNEYQFIAQIYEPVLQYDYFIRPYTLVPLIATLLPEVRYLDQSGNPTTPENKDIAFSVYTIRIKTGIFFQPHPALAKDEKGEYLYLTLPDDYLEDNDINKLSDFPKTGTRELLADDYIYQIKRLANPTVNSPIYGLMSEYIVGFRDFGRRLPSSSTNKFIDLRKYPMAGVKKIDDYTFEITMKGQYPQFMFWLAMPFFSPIPWEADRFYSQAGMDDKNLSFDWYPIGTGPFMLSENNPNRRMVLDKNPNFRKEYFPGNGSKEDQETGYLQHAGELLPLIDKAIFTLEKESIPRWNKFLQGYYDLSGISTDSFDQAIQISPLGKPKLTPAMQKKKIRLSQTTDPSIFYLGFNMLDSVVGGNSERARKLRLAISIAVNFDENIAIFYNGRGTPAQGPIPPGIFGYKHGAEGINSYVYVWDGGRPKRRSLTEAKRLMKEAGYPDGIDPKTNKPLILHYDVPITGGPDDKAQLDWMRKQFAHIGIDLNIRATQYNRFQDKMRTGNAQIFSWGWNADYPDPENFLFMLYGPNGKVKYNGENAANYVNPRYDRLFELMKKRGNDEQRQKLIEEMVEIVRHDAPWAWGVNTQTLLLSQQWVSPTKPNTISANSLKYMAIDVNTRNQLRTLWNNPILWPIGLSFLIFILLLLPLLFAYYKKERQVAVRMKT</sequence>